<protein>
    <submittedName>
        <fullName evidence="4">Uncharacterized protein</fullName>
    </submittedName>
</protein>
<feature type="signal peptide" evidence="1">
    <location>
        <begin position="1"/>
        <end position="17"/>
    </location>
</feature>
<dbReference type="InterPro" id="IPR056463">
    <property type="entry name" value="DUF7373_C"/>
</dbReference>
<organism evidence="4 5">
    <name type="scientific">Nocardia acididurans</name>
    <dbReference type="NCBI Taxonomy" id="2802282"/>
    <lineage>
        <taxon>Bacteria</taxon>
        <taxon>Bacillati</taxon>
        <taxon>Actinomycetota</taxon>
        <taxon>Actinomycetes</taxon>
        <taxon>Mycobacteriales</taxon>
        <taxon>Nocardiaceae</taxon>
        <taxon>Nocardia</taxon>
    </lineage>
</organism>
<keyword evidence="5" id="KW-1185">Reference proteome</keyword>
<dbReference type="RefSeq" id="WP_201946898.1">
    <property type="nucleotide sequence ID" value="NZ_JAERRJ010000004.1"/>
</dbReference>
<dbReference type="InterPro" id="IPR055797">
    <property type="entry name" value="DUF7373"/>
</dbReference>
<gene>
    <name evidence="4" type="ORF">JK358_12260</name>
</gene>
<feature type="chain" id="PRO_5045401784" evidence="1">
    <location>
        <begin position="18"/>
        <end position="414"/>
    </location>
</feature>
<name>A0ABS1M531_9NOCA</name>
<dbReference type="EMBL" id="JAERRJ010000004">
    <property type="protein sequence ID" value="MBL1075165.1"/>
    <property type="molecule type" value="Genomic_DNA"/>
</dbReference>
<reference evidence="4 5" key="1">
    <citation type="submission" date="2021-01" db="EMBL/GenBank/DDBJ databases">
        <title>WGS of actinomycetes isolated from Thailand.</title>
        <authorList>
            <person name="Thawai C."/>
        </authorList>
    </citation>
    <scope>NUCLEOTIDE SEQUENCE [LARGE SCALE GENOMIC DNA]</scope>
    <source>
        <strain evidence="4 5">LPG 2</strain>
    </source>
</reference>
<dbReference type="Pfam" id="PF24092">
    <property type="entry name" value="DUF7373_C"/>
    <property type="match status" value="1"/>
</dbReference>
<sequence length="414" mass="44424">MVWHNGIRVTLATGALAAATVLTGCSTVAGTPAAGEIDIRALDVGSFPTEPLDLRREYNHQLNNGTELAVMRLAGAVANGLEIDPALKYTTRVVDITSASRADFVLADVAVQAAVQHGLQFGYSATSSSHKISQDGFGSTDVMNAYGHGTPPPDASAVNLTVLQFPDRDSARNAATSMEEADFAVAPDLNQRLTLDRYPDAKAHWRPGISNMAATLAHGNYVVNAFVQLPEADPEKLRARAQQAIAVQLPLLDALPPLSAREVLRLDYDPEGMLRRTLHPEKYMTPSVQRENWLSTRGFLNGAGDMASWRELLDIGGVDFTATVNGGSLLLRARDESAATAMSSAIQAKTTKPADAPEGVPGAWCNLEEGKSRNNYLCVVSYDRYVARVSSTQIQDAHQRAAAQYALLANAKVR</sequence>
<evidence type="ECO:0000313" key="4">
    <source>
        <dbReference type="EMBL" id="MBL1075165.1"/>
    </source>
</evidence>
<dbReference type="Proteomes" id="UP000602198">
    <property type="component" value="Unassembled WGS sequence"/>
</dbReference>
<evidence type="ECO:0000313" key="5">
    <source>
        <dbReference type="Proteomes" id="UP000602198"/>
    </source>
</evidence>
<feature type="domain" description="DUF7373" evidence="2">
    <location>
        <begin position="59"/>
        <end position="267"/>
    </location>
</feature>
<evidence type="ECO:0000259" key="3">
    <source>
        <dbReference type="Pfam" id="PF24092"/>
    </source>
</evidence>
<evidence type="ECO:0000256" key="1">
    <source>
        <dbReference type="SAM" id="SignalP"/>
    </source>
</evidence>
<dbReference type="Pfam" id="PF24088">
    <property type="entry name" value="DUF7373"/>
    <property type="match status" value="1"/>
</dbReference>
<feature type="domain" description="DUF7373" evidence="3">
    <location>
        <begin position="273"/>
        <end position="411"/>
    </location>
</feature>
<comment type="caution">
    <text evidence="4">The sequence shown here is derived from an EMBL/GenBank/DDBJ whole genome shotgun (WGS) entry which is preliminary data.</text>
</comment>
<proteinExistence type="predicted"/>
<accession>A0ABS1M531</accession>
<evidence type="ECO:0000259" key="2">
    <source>
        <dbReference type="Pfam" id="PF24088"/>
    </source>
</evidence>
<keyword evidence="1" id="KW-0732">Signal</keyword>